<dbReference type="GeneID" id="94192468"/>
<feature type="coiled-coil region" evidence="1">
    <location>
        <begin position="412"/>
        <end position="439"/>
    </location>
</feature>
<evidence type="ECO:0000313" key="3">
    <source>
        <dbReference type="Proteomes" id="UP001497744"/>
    </source>
</evidence>
<evidence type="ECO:0000256" key="1">
    <source>
        <dbReference type="SAM" id="Coils"/>
    </source>
</evidence>
<comment type="caution">
    <text evidence="2">The sequence shown here is derived from an EMBL/GenBank/DDBJ whole genome shotgun (WGS) entry which is preliminary data.</text>
</comment>
<organism evidence="2 3">
    <name type="scientific">Babesia caballi</name>
    <dbReference type="NCBI Taxonomy" id="5871"/>
    <lineage>
        <taxon>Eukaryota</taxon>
        <taxon>Sar</taxon>
        <taxon>Alveolata</taxon>
        <taxon>Apicomplexa</taxon>
        <taxon>Aconoidasida</taxon>
        <taxon>Piroplasmida</taxon>
        <taxon>Babesiidae</taxon>
        <taxon>Babesia</taxon>
    </lineage>
</organism>
<proteinExistence type="predicted"/>
<keyword evidence="3" id="KW-1185">Reference proteome</keyword>
<dbReference type="AlphaFoldDB" id="A0AAV4LM64"/>
<protein>
    <submittedName>
        <fullName evidence="2">PTS sugar transporter, putative</fullName>
    </submittedName>
</protein>
<evidence type="ECO:0000313" key="2">
    <source>
        <dbReference type="EMBL" id="GIX60985.1"/>
    </source>
</evidence>
<name>A0AAV4LM64_BABCB</name>
<keyword evidence="2" id="KW-0813">Transport</keyword>
<accession>A0AAV4LM64</accession>
<sequence length="997" mass="100716">MPVESRSCASQCGSTCSSGKHRLLHERGDGAQEGELAVGELQQEGAGAEGGDVAQLEAGEGEHGLLVGGGGGADELRGRKRLDHLLLSHGPADDVHRLERSEDLLVELGVRGLLGDVDDGASELGGGRRALALARSGLGLLLALAEIVQVFVEELDLPKEVVEGEVGGVPVETPVNGRHGRPELANQRSGVPKYLHPNVLADVRNDGIGDEAEGLVVEAQSGVVHVALGHLQVVAARSDVVVEAVLEGVAVDEGGVGLLGALGEDAQLVLEDALGVLRQAAAAADAAAELHLQHSRLGGLLGEVGVVEAVAGVGEGHASAVRGVLSNGVLEGEEVALGLGHLLGVNQDVADAEVGAGHGVNGLYAAPDGVVDEETHGQVVEDEVLAGGAEVDGVPVGEVAAHGGELVANRGVQAVGRRVAEVEDVVEDLRSQLVRLEVEGAGGGAEDVALEVVGDGVVGHVDGAVRKALDQGVLVLLYVLPGQDGAQTVGAAAGPVVEPADHVLDLVEGGLRVAGEPRGVADVPEDALLPGFVAELGVPLVAEGHDADVAGASHDALRGLVVDEGLLAADHFLANEAALVEDFLAALQLHAVLVGGDLLLLAEELGGAGAEAGDLDYGNGVEAAVDGVDVVLFFVVGGLLVDLEEGDVVVGRVAGHARDDASALLHRDGGHGQDVDAWVDAEGAAERGADELLAAAAGHCVQLAERGRGAGGAEENEALVGHVHGGPRRGDVQAVAALHGLLDAHDGLHHAAVVEIQLGGAEPEDHVVGPLGEHEAVGLAVHGLGAEGGGEQKELLGGQHVLEGLVDGAQRAQGVKGRVLDAHLNHGVLLGGGAFPLGAVVVGAGLHHRAAKDRGAATEVQRAQLLHARELPLDELVVVRVAVGGDEGAAPVHRGAEALQVLDGQRGEVGEPVLRVGELGDFVVANAHVAHDVHLGHLEKVRRPKGDCTLTFDLAVSLLFLEVYLVTSLSWAWPCDSAVAFSSGVASAGVDSTGALT</sequence>
<keyword evidence="2" id="KW-0762">Sugar transport</keyword>
<reference evidence="2 3" key="1">
    <citation type="submission" date="2021-06" db="EMBL/GenBank/DDBJ databases">
        <title>Genome sequence of Babesia caballi.</title>
        <authorList>
            <person name="Yamagishi J."/>
            <person name="Kidaka T."/>
            <person name="Ochi A."/>
        </authorList>
    </citation>
    <scope>NUCLEOTIDE SEQUENCE [LARGE SCALE GENOMIC DNA]</scope>
    <source>
        <strain evidence="2">USDA-D6B2</strain>
    </source>
</reference>
<dbReference type="RefSeq" id="XP_067713056.1">
    <property type="nucleotide sequence ID" value="XM_067856955.1"/>
</dbReference>
<dbReference type="Proteomes" id="UP001497744">
    <property type="component" value="Unassembled WGS sequence"/>
</dbReference>
<dbReference type="EMBL" id="BPLF01000001">
    <property type="protein sequence ID" value="GIX60985.1"/>
    <property type="molecule type" value="Genomic_DNA"/>
</dbReference>
<keyword evidence="1" id="KW-0175">Coiled coil</keyword>
<gene>
    <name evidence="2" type="ORF">BcabD6B2_04200</name>
</gene>